<evidence type="ECO:0000256" key="4">
    <source>
        <dbReference type="ARBA" id="ARBA00022505"/>
    </source>
</evidence>
<dbReference type="Pfam" id="PF00994">
    <property type="entry name" value="MoCF_biosynth"/>
    <property type="match status" value="1"/>
</dbReference>
<keyword evidence="5 7" id="KW-0501">Molybdenum cofactor biosynthesis</keyword>
<feature type="compositionally biased region" description="Gly residues" evidence="8">
    <location>
        <begin position="101"/>
        <end position="117"/>
    </location>
</feature>
<dbReference type="STRING" id="310781.SAMN05216259_10298"/>
<feature type="compositionally biased region" description="Basic and acidic residues" evidence="8">
    <location>
        <begin position="385"/>
        <end position="396"/>
    </location>
</feature>
<evidence type="ECO:0000256" key="2">
    <source>
        <dbReference type="ARBA" id="ARBA00005046"/>
    </source>
</evidence>
<dbReference type="InterPro" id="IPR001453">
    <property type="entry name" value="MoaB/Mog_dom"/>
</dbReference>
<organism evidence="10 11">
    <name type="scientific">Actinacidiphila guanduensis</name>
    <dbReference type="NCBI Taxonomy" id="310781"/>
    <lineage>
        <taxon>Bacteria</taxon>
        <taxon>Bacillati</taxon>
        <taxon>Actinomycetota</taxon>
        <taxon>Actinomycetes</taxon>
        <taxon>Kitasatosporales</taxon>
        <taxon>Streptomycetaceae</taxon>
        <taxon>Actinacidiphila</taxon>
    </lineage>
</organism>
<evidence type="ECO:0000259" key="9">
    <source>
        <dbReference type="SMART" id="SM00852"/>
    </source>
</evidence>
<proteinExistence type="inferred from homology"/>
<keyword evidence="7 10" id="KW-0808">Transferase</keyword>
<dbReference type="AlphaFoldDB" id="A0A1G9XF12"/>
<feature type="compositionally biased region" description="Low complexity" evidence="8">
    <location>
        <begin position="188"/>
        <end position="208"/>
    </location>
</feature>
<keyword evidence="11" id="KW-1185">Reference proteome</keyword>
<dbReference type="SUPFAM" id="SSF63882">
    <property type="entry name" value="MoeA N-terminal region -like"/>
    <property type="match status" value="1"/>
</dbReference>
<evidence type="ECO:0000256" key="3">
    <source>
        <dbReference type="ARBA" id="ARBA00010763"/>
    </source>
</evidence>
<dbReference type="GO" id="GO:0005829">
    <property type="term" value="C:cytosol"/>
    <property type="evidence" value="ECO:0007669"/>
    <property type="project" value="TreeGrafter"/>
</dbReference>
<name>A0A1G9XF12_9ACTN</name>
<dbReference type="Gene3D" id="2.170.190.11">
    <property type="entry name" value="Molybdopterin biosynthesis moea protein, domain 3"/>
    <property type="match status" value="1"/>
</dbReference>
<gene>
    <name evidence="10" type="ORF">SAMN05216259_10298</name>
</gene>
<dbReference type="RefSeq" id="WP_093782831.1">
    <property type="nucleotide sequence ID" value="NZ_FNIE01000002.1"/>
</dbReference>
<dbReference type="InterPro" id="IPR038987">
    <property type="entry name" value="MoeA-like"/>
</dbReference>
<dbReference type="GO" id="GO:0046872">
    <property type="term" value="F:metal ion binding"/>
    <property type="evidence" value="ECO:0007669"/>
    <property type="project" value="UniProtKB-UniRule"/>
</dbReference>
<comment type="similarity">
    <text evidence="3 7">Belongs to the MoeA family.</text>
</comment>
<dbReference type="SUPFAM" id="SSF53218">
    <property type="entry name" value="Molybdenum cofactor biosynthesis proteins"/>
    <property type="match status" value="1"/>
</dbReference>
<evidence type="ECO:0000256" key="7">
    <source>
        <dbReference type="RuleBase" id="RU365090"/>
    </source>
</evidence>
<evidence type="ECO:0000256" key="6">
    <source>
        <dbReference type="ARBA" id="ARBA00047317"/>
    </source>
</evidence>
<feature type="domain" description="MoaB/Mog" evidence="9">
    <location>
        <begin position="431"/>
        <end position="577"/>
    </location>
</feature>
<feature type="region of interest" description="Disordered" evidence="8">
    <location>
        <begin position="1"/>
        <end position="255"/>
    </location>
</feature>
<dbReference type="Pfam" id="PF03454">
    <property type="entry name" value="MoeA_C"/>
    <property type="match status" value="1"/>
</dbReference>
<evidence type="ECO:0000256" key="1">
    <source>
        <dbReference type="ARBA" id="ARBA00002901"/>
    </source>
</evidence>
<dbReference type="GO" id="GO:0006777">
    <property type="term" value="P:Mo-molybdopterin cofactor biosynthetic process"/>
    <property type="evidence" value="ECO:0007669"/>
    <property type="project" value="UniProtKB-UniRule"/>
</dbReference>
<dbReference type="Gene3D" id="3.40.980.10">
    <property type="entry name" value="MoaB/Mog-like domain"/>
    <property type="match status" value="1"/>
</dbReference>
<accession>A0A1G9XF12</accession>
<evidence type="ECO:0000256" key="8">
    <source>
        <dbReference type="SAM" id="MobiDB-lite"/>
    </source>
</evidence>
<evidence type="ECO:0000256" key="5">
    <source>
        <dbReference type="ARBA" id="ARBA00023150"/>
    </source>
</evidence>
<dbReference type="UniPathway" id="UPA00344"/>
<dbReference type="Pfam" id="PF03453">
    <property type="entry name" value="MoeA_N"/>
    <property type="match status" value="1"/>
</dbReference>
<comment type="cofactor">
    <cofactor evidence="7">
        <name>Mg(2+)</name>
        <dbReference type="ChEBI" id="CHEBI:18420"/>
    </cofactor>
</comment>
<dbReference type="OrthoDB" id="3196725at2"/>
<sequence length="664" mass="66276">MTVPGAGPEPADRALDDALALANSHRRTRDAPRRPGNDPLDVALGLDADEGTAGPAAAGGARRTGSRTDGGRASDRSSGPAGVRGTAAPAEGVDSAASGGRSTGGVRKGAGASGGSGHRSEDGSAREPHPGAEPFRSKGAPASADSGEPFLPTGAPAARGSGAPFQPYGASASSDSGEPSRLRGTAAGGPSASSAPNGAAASADSGDPFRPNGTPASSDSGEPSRLKGTAAGGSAAPSEPNGAPAPPARRGHHPHAMPWSEARRLARSAGRALDARVLPLHQALGSALAGELLALSDLPAFDASAMDGWAVAGKGPWRVVGDVLAGQAARARLRDGEAVGIATGAALPPGALAVVRREHGQLEHRPEGEWLDMRAPHPAPGPGQETRRKGQECRRGEELLPAGTVVTPAVLGLAAAAGYDELAVTARPATEVLVLGDELLDHGVPGDGRVRDALGPMLPPWLRALGAEVTAVRRLVDDAAALEAAIGEAVRERGADLVITTGGTAGGPVDHVHPVLAALGAQRLVDGVAVRPGHPMLLAELPFGPRPGRRSHLIGLPGNPLAAVSGVLTLVAPLLRTLAGRPAAAPYTALFTAQVHGHPVDTRLVPVVFDEESAARPLHFVGPAMLRGLAAADGLAVVPPGGARAGQEVVVLDTGMQPAGGNGW</sequence>
<dbReference type="EMBL" id="FNIE01000002">
    <property type="protein sequence ID" value="SDM94855.1"/>
    <property type="molecule type" value="Genomic_DNA"/>
</dbReference>
<dbReference type="PANTHER" id="PTHR10192">
    <property type="entry name" value="MOLYBDOPTERIN BIOSYNTHESIS PROTEIN"/>
    <property type="match status" value="1"/>
</dbReference>
<feature type="compositionally biased region" description="Low complexity" evidence="8">
    <location>
        <begin position="51"/>
        <end position="63"/>
    </location>
</feature>
<feature type="compositionally biased region" description="Basic and acidic residues" evidence="8">
    <location>
        <begin position="118"/>
        <end position="130"/>
    </location>
</feature>
<dbReference type="InterPro" id="IPR036135">
    <property type="entry name" value="MoeA_linker/N_sf"/>
</dbReference>
<evidence type="ECO:0000313" key="10">
    <source>
        <dbReference type="EMBL" id="SDM94855.1"/>
    </source>
</evidence>
<dbReference type="InterPro" id="IPR036425">
    <property type="entry name" value="MoaB/Mog-like_dom_sf"/>
</dbReference>
<dbReference type="PANTHER" id="PTHR10192:SF5">
    <property type="entry name" value="GEPHYRIN"/>
    <property type="match status" value="1"/>
</dbReference>
<comment type="catalytic activity">
    <reaction evidence="6">
        <text>adenylyl-molybdopterin + molybdate = Mo-molybdopterin + AMP + H(+)</text>
        <dbReference type="Rhea" id="RHEA:35047"/>
        <dbReference type="ChEBI" id="CHEBI:15378"/>
        <dbReference type="ChEBI" id="CHEBI:36264"/>
        <dbReference type="ChEBI" id="CHEBI:62727"/>
        <dbReference type="ChEBI" id="CHEBI:71302"/>
        <dbReference type="ChEBI" id="CHEBI:456215"/>
        <dbReference type="EC" id="2.10.1.1"/>
    </reaction>
</comment>
<dbReference type="Gene3D" id="2.40.340.10">
    <property type="entry name" value="MoeA, C-terminal, domain IV"/>
    <property type="match status" value="1"/>
</dbReference>
<comment type="pathway">
    <text evidence="2 7">Cofactor biosynthesis; molybdopterin biosynthesis.</text>
</comment>
<dbReference type="Proteomes" id="UP000199341">
    <property type="component" value="Unassembled WGS sequence"/>
</dbReference>
<dbReference type="CDD" id="cd00887">
    <property type="entry name" value="MoeA"/>
    <property type="match status" value="1"/>
</dbReference>
<feature type="region of interest" description="Disordered" evidence="8">
    <location>
        <begin position="371"/>
        <end position="396"/>
    </location>
</feature>
<keyword evidence="7" id="KW-0460">Magnesium</keyword>
<keyword evidence="4 7" id="KW-0500">Molybdenum</keyword>
<dbReference type="InterPro" id="IPR005110">
    <property type="entry name" value="MoeA_linker/N"/>
</dbReference>
<dbReference type="InterPro" id="IPR005111">
    <property type="entry name" value="MoeA_C_domain_IV"/>
</dbReference>
<reference evidence="10 11" key="1">
    <citation type="submission" date="2016-10" db="EMBL/GenBank/DDBJ databases">
        <authorList>
            <person name="de Groot N.N."/>
        </authorList>
    </citation>
    <scope>NUCLEOTIDE SEQUENCE [LARGE SCALE GENOMIC DNA]</scope>
    <source>
        <strain evidence="10 11">CGMCC 4.2022</strain>
    </source>
</reference>
<keyword evidence="7" id="KW-0479">Metal-binding</keyword>
<dbReference type="EC" id="2.10.1.1" evidence="7"/>
<comment type="function">
    <text evidence="1 7">Catalyzes the insertion of molybdate into adenylated molybdopterin with the concomitant release of AMP.</text>
</comment>
<evidence type="ECO:0000313" key="11">
    <source>
        <dbReference type="Proteomes" id="UP000199341"/>
    </source>
</evidence>
<dbReference type="InterPro" id="IPR036688">
    <property type="entry name" value="MoeA_C_domain_IV_sf"/>
</dbReference>
<protein>
    <recommendedName>
        <fullName evidence="7">Molybdopterin molybdenumtransferase</fullName>
        <ecNumber evidence="7">2.10.1.1</ecNumber>
    </recommendedName>
</protein>
<dbReference type="SUPFAM" id="SSF63867">
    <property type="entry name" value="MoeA C-terminal domain-like"/>
    <property type="match status" value="1"/>
</dbReference>
<dbReference type="GO" id="GO:0061599">
    <property type="term" value="F:molybdopterin molybdotransferase activity"/>
    <property type="evidence" value="ECO:0007669"/>
    <property type="project" value="UniProtKB-UniRule"/>
</dbReference>
<dbReference type="SMART" id="SM00852">
    <property type="entry name" value="MoCF_biosynth"/>
    <property type="match status" value="1"/>
</dbReference>
<dbReference type="Gene3D" id="3.90.105.10">
    <property type="entry name" value="Molybdopterin biosynthesis moea protein, domain 2"/>
    <property type="match status" value="1"/>
</dbReference>